<organism evidence="2 3">
    <name type="scientific">Sphaerimonospora thailandensis</name>
    <dbReference type="NCBI Taxonomy" id="795644"/>
    <lineage>
        <taxon>Bacteria</taxon>
        <taxon>Bacillati</taxon>
        <taxon>Actinomycetota</taxon>
        <taxon>Actinomycetes</taxon>
        <taxon>Streptosporangiales</taxon>
        <taxon>Streptosporangiaceae</taxon>
        <taxon>Sphaerimonospora</taxon>
    </lineage>
</organism>
<gene>
    <name evidence="2" type="ORF">Mth01_40700</name>
</gene>
<comment type="caution">
    <text evidence="2">The sequence shown here is derived from an EMBL/GenBank/DDBJ whole genome shotgun (WGS) entry which is preliminary data.</text>
</comment>
<protein>
    <submittedName>
        <fullName evidence="2">Uncharacterized protein</fullName>
    </submittedName>
</protein>
<keyword evidence="3" id="KW-1185">Reference proteome</keyword>
<dbReference type="EMBL" id="BOOG01000040">
    <property type="protein sequence ID" value="GIH71817.1"/>
    <property type="molecule type" value="Genomic_DNA"/>
</dbReference>
<evidence type="ECO:0000313" key="2">
    <source>
        <dbReference type="EMBL" id="GIH71817.1"/>
    </source>
</evidence>
<feature type="region of interest" description="Disordered" evidence="1">
    <location>
        <begin position="67"/>
        <end position="89"/>
    </location>
</feature>
<evidence type="ECO:0000256" key="1">
    <source>
        <dbReference type="SAM" id="MobiDB-lite"/>
    </source>
</evidence>
<evidence type="ECO:0000313" key="3">
    <source>
        <dbReference type="Proteomes" id="UP000610966"/>
    </source>
</evidence>
<dbReference type="AlphaFoldDB" id="A0A8J3RDF0"/>
<accession>A0A8J3RDF0</accession>
<dbReference type="Proteomes" id="UP000610966">
    <property type="component" value="Unassembled WGS sequence"/>
</dbReference>
<name>A0A8J3RDF0_9ACTN</name>
<sequence>MARSRAAVTRCETGLTRTNVASQSGSVSTGTNALDRKVSGNRIIMEMPCTAWALRAIVPTQVKTQASDQPVKIANRIAPSTPSAPPPGR</sequence>
<reference evidence="2" key="1">
    <citation type="submission" date="2021-01" db="EMBL/GenBank/DDBJ databases">
        <title>Whole genome shotgun sequence of Sphaerimonospora thailandensis NBRC 107569.</title>
        <authorList>
            <person name="Komaki H."/>
            <person name="Tamura T."/>
        </authorList>
    </citation>
    <scope>NUCLEOTIDE SEQUENCE</scope>
    <source>
        <strain evidence="2">NBRC 107569</strain>
    </source>
</reference>
<proteinExistence type="predicted"/>